<dbReference type="Gene3D" id="1.10.3720.10">
    <property type="entry name" value="MetI-like"/>
    <property type="match status" value="1"/>
</dbReference>
<dbReference type="Pfam" id="PF00528">
    <property type="entry name" value="BPD_transp_1"/>
    <property type="match status" value="1"/>
</dbReference>
<protein>
    <submittedName>
        <fullName evidence="10">Sugar ABC transporter permease</fullName>
    </submittedName>
</protein>
<sequence length="326" mass="35149">MTAATQARRRNTPPASTPPAAPRTRSSGRTRGRGSDEAGWRRGWLGPVMVLPALLIFGIYIAWPVISNVYTSFLGNSELDSTLRFVGLENYEWMASTRSSQLAFRNVALFAALTIPVQMLLGLVFAVALEGRGPLRALMRTLLFLPVVLTPVVVGYLYADLLETSSGPVNTALRQAGLGGLTQAWLGDPALVLAVIACVNVWMWTGFSMAIYQAALTSLDEEVLEAAALDGASRAQTFWRIIVPLLRPAHYSLLILGVIGTLKMFDLVYVLSGGGPDYASEMPTTLLFSTLLDGRDGRAAAIGTVVFLLAMIITAIQLRQYAKGSK</sequence>
<dbReference type="Proteomes" id="UP001429745">
    <property type="component" value="Unassembled WGS sequence"/>
</dbReference>
<feature type="transmembrane region" description="Helical" evidence="7">
    <location>
        <begin position="141"/>
        <end position="159"/>
    </location>
</feature>
<proteinExistence type="inferred from homology"/>
<dbReference type="CDD" id="cd06261">
    <property type="entry name" value="TM_PBP2"/>
    <property type="match status" value="1"/>
</dbReference>
<reference evidence="10 11" key="1">
    <citation type="submission" date="2020-04" db="EMBL/GenBank/DDBJ databases">
        <title>CFH 90308 Microbacterium sp.</title>
        <authorList>
            <person name="Nie G."/>
            <person name="Ming H."/>
            <person name="Xia T."/>
        </authorList>
    </citation>
    <scope>NUCLEOTIDE SEQUENCE [LARGE SCALE GENOMIC DNA]</scope>
    <source>
        <strain evidence="10 11">CFH 90308</strain>
    </source>
</reference>
<dbReference type="PROSITE" id="PS50928">
    <property type="entry name" value="ABC_TM1"/>
    <property type="match status" value="1"/>
</dbReference>
<dbReference type="RefSeq" id="WP_168911661.1">
    <property type="nucleotide sequence ID" value="NZ_JABACI010000001.1"/>
</dbReference>
<evidence type="ECO:0000256" key="5">
    <source>
        <dbReference type="ARBA" id="ARBA00022989"/>
    </source>
</evidence>
<dbReference type="PANTHER" id="PTHR30193:SF37">
    <property type="entry name" value="INNER MEMBRANE ABC TRANSPORTER PERMEASE PROTEIN YCJO"/>
    <property type="match status" value="1"/>
</dbReference>
<evidence type="ECO:0000256" key="1">
    <source>
        <dbReference type="ARBA" id="ARBA00004651"/>
    </source>
</evidence>
<evidence type="ECO:0000313" key="10">
    <source>
        <dbReference type="EMBL" id="NLP83229.1"/>
    </source>
</evidence>
<evidence type="ECO:0000256" key="7">
    <source>
        <dbReference type="RuleBase" id="RU363032"/>
    </source>
</evidence>
<feature type="transmembrane region" description="Helical" evidence="7">
    <location>
        <begin position="190"/>
        <end position="212"/>
    </location>
</feature>
<comment type="similarity">
    <text evidence="7">Belongs to the binding-protein-dependent transport system permease family.</text>
</comment>
<keyword evidence="6 7" id="KW-0472">Membrane</keyword>
<keyword evidence="4 7" id="KW-0812">Transmembrane</keyword>
<evidence type="ECO:0000256" key="4">
    <source>
        <dbReference type="ARBA" id="ARBA00022692"/>
    </source>
</evidence>
<accession>A0ABX1KAZ8</accession>
<evidence type="ECO:0000259" key="9">
    <source>
        <dbReference type="PROSITE" id="PS50928"/>
    </source>
</evidence>
<evidence type="ECO:0000256" key="6">
    <source>
        <dbReference type="ARBA" id="ARBA00023136"/>
    </source>
</evidence>
<dbReference type="EMBL" id="JABACI010000001">
    <property type="protein sequence ID" value="NLP83229.1"/>
    <property type="molecule type" value="Genomic_DNA"/>
</dbReference>
<comment type="caution">
    <text evidence="10">The sequence shown here is derived from an EMBL/GenBank/DDBJ whole genome shotgun (WGS) entry which is preliminary data.</text>
</comment>
<dbReference type="InterPro" id="IPR051393">
    <property type="entry name" value="ABC_transporter_permease"/>
</dbReference>
<keyword evidence="11" id="KW-1185">Reference proteome</keyword>
<evidence type="ECO:0000256" key="2">
    <source>
        <dbReference type="ARBA" id="ARBA00022448"/>
    </source>
</evidence>
<keyword evidence="2 7" id="KW-0813">Transport</keyword>
<keyword evidence="5 7" id="KW-1133">Transmembrane helix</keyword>
<evidence type="ECO:0000313" key="11">
    <source>
        <dbReference type="Proteomes" id="UP001429745"/>
    </source>
</evidence>
<feature type="domain" description="ABC transmembrane type-1" evidence="9">
    <location>
        <begin position="104"/>
        <end position="317"/>
    </location>
</feature>
<feature type="region of interest" description="Disordered" evidence="8">
    <location>
        <begin position="1"/>
        <end position="38"/>
    </location>
</feature>
<feature type="transmembrane region" description="Helical" evidence="7">
    <location>
        <begin position="251"/>
        <end position="272"/>
    </location>
</feature>
<gene>
    <name evidence="10" type="ORF">HF576_05170</name>
</gene>
<dbReference type="InterPro" id="IPR035906">
    <property type="entry name" value="MetI-like_sf"/>
</dbReference>
<dbReference type="InterPro" id="IPR000515">
    <property type="entry name" value="MetI-like"/>
</dbReference>
<dbReference type="SUPFAM" id="SSF161098">
    <property type="entry name" value="MetI-like"/>
    <property type="match status" value="1"/>
</dbReference>
<dbReference type="PANTHER" id="PTHR30193">
    <property type="entry name" value="ABC TRANSPORTER PERMEASE PROTEIN"/>
    <property type="match status" value="1"/>
</dbReference>
<evidence type="ECO:0000256" key="8">
    <source>
        <dbReference type="SAM" id="MobiDB-lite"/>
    </source>
</evidence>
<organism evidence="10 11">
    <name type="scientific">Microbacterium salsuginis</name>
    <dbReference type="NCBI Taxonomy" id="2722803"/>
    <lineage>
        <taxon>Bacteria</taxon>
        <taxon>Bacillati</taxon>
        <taxon>Actinomycetota</taxon>
        <taxon>Actinomycetes</taxon>
        <taxon>Micrococcales</taxon>
        <taxon>Microbacteriaceae</taxon>
        <taxon>Microbacterium</taxon>
    </lineage>
</organism>
<comment type="subcellular location">
    <subcellularLocation>
        <location evidence="1 7">Cell membrane</location>
        <topology evidence="1 7">Multi-pass membrane protein</topology>
    </subcellularLocation>
</comment>
<feature type="transmembrane region" description="Helical" evidence="7">
    <location>
        <begin position="299"/>
        <end position="318"/>
    </location>
</feature>
<name>A0ABX1KAZ8_9MICO</name>
<keyword evidence="3" id="KW-1003">Cell membrane</keyword>
<feature type="transmembrane region" description="Helical" evidence="7">
    <location>
        <begin position="107"/>
        <end position="129"/>
    </location>
</feature>
<evidence type="ECO:0000256" key="3">
    <source>
        <dbReference type="ARBA" id="ARBA00022475"/>
    </source>
</evidence>
<feature type="transmembrane region" description="Helical" evidence="7">
    <location>
        <begin position="43"/>
        <end position="63"/>
    </location>
</feature>